<evidence type="ECO:0000313" key="4">
    <source>
        <dbReference type="Proteomes" id="UP001595756"/>
    </source>
</evidence>
<dbReference type="PANTHER" id="PTHR12049">
    <property type="entry name" value="PROTEIN ARGININE METHYLTRANSFERASE NDUFAF7, MITOCHONDRIAL"/>
    <property type="match status" value="1"/>
</dbReference>
<dbReference type="PANTHER" id="PTHR12049:SF7">
    <property type="entry name" value="PROTEIN ARGININE METHYLTRANSFERASE NDUFAF7, MITOCHONDRIAL"/>
    <property type="match status" value="1"/>
</dbReference>
<evidence type="ECO:0000313" key="3">
    <source>
        <dbReference type="EMBL" id="MFC4297461.1"/>
    </source>
</evidence>
<organism evidence="3 4">
    <name type="scientific">Castellaniella hirudinis</name>
    <dbReference type="NCBI Taxonomy" id="1144617"/>
    <lineage>
        <taxon>Bacteria</taxon>
        <taxon>Pseudomonadati</taxon>
        <taxon>Pseudomonadota</taxon>
        <taxon>Betaproteobacteria</taxon>
        <taxon>Burkholderiales</taxon>
        <taxon>Alcaligenaceae</taxon>
        <taxon>Castellaniella</taxon>
    </lineage>
</organism>
<evidence type="ECO:0000256" key="1">
    <source>
        <dbReference type="ARBA" id="ARBA00022603"/>
    </source>
</evidence>
<dbReference type="RefSeq" id="WP_376812027.1">
    <property type="nucleotide sequence ID" value="NZ_JBHSDY010000003.1"/>
</dbReference>
<dbReference type="GO" id="GO:0032259">
    <property type="term" value="P:methylation"/>
    <property type="evidence" value="ECO:0007669"/>
    <property type="project" value="UniProtKB-KW"/>
</dbReference>
<evidence type="ECO:0000256" key="2">
    <source>
        <dbReference type="ARBA" id="ARBA00022679"/>
    </source>
</evidence>
<keyword evidence="1 3" id="KW-0489">Methyltransferase</keyword>
<accession>A0ABV8RYJ0</accession>
<keyword evidence="4" id="KW-1185">Reference proteome</keyword>
<dbReference type="SUPFAM" id="SSF53335">
    <property type="entry name" value="S-adenosyl-L-methionine-dependent methyltransferases"/>
    <property type="match status" value="1"/>
</dbReference>
<dbReference type="InterPro" id="IPR038375">
    <property type="entry name" value="NDUFAF7_sf"/>
</dbReference>
<sequence>MIELPTVHIPSGLPQADDDARAHGALVQAMLAERIRDAGGWLPFERWMEAALYAPGLGYYSAGSTKFHRDGDFTTAPETSPLFGRALARQVAQVLEACGSARVLEFGAGSGALAAALIPALQDLGFEVEYEILELSADLRARQRERLSDHAGRVRWLDALPTAFSGCVVANEVLDAMPAVLFRWNAAGTPELLGVALDARPEAVAPFRWATREAPPPTAAALAARMPALPGYQSEMNPQAEAWVRDLGRWLQRGAALLIDYGFPQAEYYHPQRLRGTLMCHFRHHAHDQALILAGLQDITAHVDFTAMADAALDGGLDVMGYTSQARFLMNAGLTDLIHAPGDDPAQRARQLTALNILLSEAEMGELFKVLAVGRGLDAPLLGFTRGDRRDRL</sequence>
<name>A0ABV8RYJ0_9BURK</name>
<dbReference type="Gene3D" id="3.40.50.12710">
    <property type="match status" value="1"/>
</dbReference>
<proteinExistence type="predicted"/>
<dbReference type="Pfam" id="PF02636">
    <property type="entry name" value="Methyltransf_28"/>
    <property type="match status" value="1"/>
</dbReference>
<comment type="caution">
    <text evidence="3">The sequence shown here is derived from an EMBL/GenBank/DDBJ whole genome shotgun (WGS) entry which is preliminary data.</text>
</comment>
<dbReference type="EMBL" id="JBHSDY010000003">
    <property type="protein sequence ID" value="MFC4297461.1"/>
    <property type="molecule type" value="Genomic_DNA"/>
</dbReference>
<dbReference type="GO" id="GO:0008168">
    <property type="term" value="F:methyltransferase activity"/>
    <property type="evidence" value="ECO:0007669"/>
    <property type="project" value="UniProtKB-KW"/>
</dbReference>
<keyword evidence="2" id="KW-0808">Transferase</keyword>
<gene>
    <name evidence="3" type="ORF">ACFO0J_05335</name>
</gene>
<reference evidence="4" key="1">
    <citation type="journal article" date="2019" name="Int. J. Syst. Evol. Microbiol.">
        <title>The Global Catalogue of Microorganisms (GCM) 10K type strain sequencing project: providing services to taxonomists for standard genome sequencing and annotation.</title>
        <authorList>
            <consortium name="The Broad Institute Genomics Platform"/>
            <consortium name="The Broad Institute Genome Sequencing Center for Infectious Disease"/>
            <person name="Wu L."/>
            <person name="Ma J."/>
        </authorList>
    </citation>
    <scope>NUCLEOTIDE SEQUENCE [LARGE SCALE GENOMIC DNA]</scope>
    <source>
        <strain evidence="4">CGMCC 1.19029</strain>
    </source>
</reference>
<dbReference type="InterPro" id="IPR003788">
    <property type="entry name" value="NDUFAF7"/>
</dbReference>
<protein>
    <submittedName>
        <fullName evidence="3">Class I SAM-dependent methyltransferase</fullName>
    </submittedName>
</protein>
<dbReference type="Proteomes" id="UP001595756">
    <property type="component" value="Unassembled WGS sequence"/>
</dbReference>
<dbReference type="InterPro" id="IPR029063">
    <property type="entry name" value="SAM-dependent_MTases_sf"/>
</dbReference>